<proteinExistence type="predicted"/>
<organism evidence="2 3">
    <name type="scientific">Heterorhabditis bacteriophora</name>
    <name type="common">Entomopathogenic nematode worm</name>
    <dbReference type="NCBI Taxonomy" id="37862"/>
    <lineage>
        <taxon>Eukaryota</taxon>
        <taxon>Metazoa</taxon>
        <taxon>Ecdysozoa</taxon>
        <taxon>Nematoda</taxon>
        <taxon>Chromadorea</taxon>
        <taxon>Rhabditida</taxon>
        <taxon>Rhabditina</taxon>
        <taxon>Rhabditomorpha</taxon>
        <taxon>Strongyloidea</taxon>
        <taxon>Heterorhabditidae</taxon>
        <taxon>Heterorhabditis</taxon>
    </lineage>
</organism>
<dbReference type="AlphaFoldDB" id="A0A1I7WXY6"/>
<feature type="region of interest" description="Disordered" evidence="1">
    <location>
        <begin position="197"/>
        <end position="220"/>
    </location>
</feature>
<evidence type="ECO:0000313" key="3">
    <source>
        <dbReference type="WBParaSite" id="Hba_10059"/>
    </source>
</evidence>
<evidence type="ECO:0000256" key="1">
    <source>
        <dbReference type="SAM" id="MobiDB-lite"/>
    </source>
</evidence>
<reference evidence="3" key="1">
    <citation type="submission" date="2016-11" db="UniProtKB">
        <authorList>
            <consortium name="WormBaseParasite"/>
        </authorList>
    </citation>
    <scope>IDENTIFICATION</scope>
</reference>
<dbReference type="Proteomes" id="UP000095283">
    <property type="component" value="Unplaced"/>
</dbReference>
<accession>A0A1I7WXY6</accession>
<protein>
    <submittedName>
        <fullName evidence="3">WG repeat-containing protein</fullName>
    </submittedName>
</protein>
<name>A0A1I7WXY6_HETBA</name>
<sequence length="220" mass="24717">MRPTTLLAIAAGENSYFIYFFITTIVSNAQDDLLEKAGEARAFIDDKRGGARVFSHEEKRGGARVFFEDKKGGARAFHDIEEPFTDYKRGGARAFMNTDGDGIRTFYEKRGGARAFFDNKRGGARGFSDLLQGGLPTYLIDKRGGARMFIGNTKRHYMDEYPTWIDYAEELEDSPFDVERRAGGRAFRISGGVAVQQVQNDKRGGGRSFPVSDESKEKRY</sequence>
<evidence type="ECO:0000313" key="2">
    <source>
        <dbReference type="Proteomes" id="UP000095283"/>
    </source>
</evidence>
<keyword evidence="2" id="KW-1185">Reference proteome</keyword>
<dbReference type="WBParaSite" id="Hba_10059">
    <property type="protein sequence ID" value="Hba_10059"/>
    <property type="gene ID" value="Hba_10059"/>
</dbReference>